<dbReference type="Proteomes" id="UP000732399">
    <property type="component" value="Unassembled WGS sequence"/>
</dbReference>
<keyword evidence="2" id="KW-1185">Reference proteome</keyword>
<comment type="caution">
    <text evidence="1">The sequence shown here is derived from an EMBL/GenBank/DDBJ whole genome shotgun (WGS) entry which is preliminary data.</text>
</comment>
<reference evidence="1 2" key="1">
    <citation type="submission" date="2020-03" db="EMBL/GenBank/DDBJ databases">
        <authorList>
            <person name="Wang L."/>
            <person name="He N."/>
            <person name="Li Y."/>
            <person name="Fang Y."/>
            <person name="Zhang F."/>
        </authorList>
    </citation>
    <scope>NUCLEOTIDE SEQUENCE [LARGE SCALE GENOMIC DNA]</scope>
    <source>
        <strain evidence="1 2">36D10-4-7</strain>
    </source>
</reference>
<evidence type="ECO:0000313" key="1">
    <source>
        <dbReference type="EMBL" id="NJR78541.1"/>
    </source>
</evidence>
<name>A0ABX1CMX5_9SPHN</name>
<dbReference type="Gene3D" id="1.10.10.60">
    <property type="entry name" value="Homeodomain-like"/>
    <property type="match status" value="1"/>
</dbReference>
<sequence>MATGTSLFTTDALALVSHATRGPGFQGAGAASDWWLPGPARLCLTLGEGTAAVQLRKRRFGPIPRLAIIGPTDRAHRIETENARVVSFAITPLGWSRLLRRPASLYRNLVLPLGDLARPAVALALADALAGTEPVGSTALDDLLTPLAPPHRDDALILQLARLVDDPTTHQVRDMHVRLGISEARLRSLALRHFGSPTKILLRHARFLRSLARVDYTPGRNSYADIDPTYHDVSHFLRDADYFLGTTPRRFRLLSSQH</sequence>
<dbReference type="EMBL" id="JAAVJH010000004">
    <property type="protein sequence ID" value="NJR78541.1"/>
    <property type="molecule type" value="Genomic_DNA"/>
</dbReference>
<proteinExistence type="predicted"/>
<dbReference type="RefSeq" id="WP_168134081.1">
    <property type="nucleotide sequence ID" value="NZ_JAAVJH010000004.1"/>
</dbReference>
<gene>
    <name evidence="1" type="ORF">HBH26_08085</name>
</gene>
<organism evidence="1 2">
    <name type="scientific">Sphingomonas corticis</name>
    <dbReference type="NCBI Taxonomy" id="2722791"/>
    <lineage>
        <taxon>Bacteria</taxon>
        <taxon>Pseudomonadati</taxon>
        <taxon>Pseudomonadota</taxon>
        <taxon>Alphaproteobacteria</taxon>
        <taxon>Sphingomonadales</taxon>
        <taxon>Sphingomonadaceae</taxon>
        <taxon>Sphingomonas</taxon>
    </lineage>
</organism>
<protein>
    <submittedName>
        <fullName evidence="1">AraC family transcriptional regulator</fullName>
    </submittedName>
</protein>
<evidence type="ECO:0000313" key="2">
    <source>
        <dbReference type="Proteomes" id="UP000732399"/>
    </source>
</evidence>
<accession>A0ABX1CMX5</accession>